<dbReference type="Proteomes" id="UP001500064">
    <property type="component" value="Unassembled WGS sequence"/>
</dbReference>
<sequence>MLIRESWPGQQVKDAPWTDMSGLSWRDARLSAYRNYGPGAGVNGDRPQLSAARARALTPERYLAGADGRNPTLVPRRHPAEVLLHPVPAGAGAGHLR</sequence>
<protein>
    <submittedName>
        <fullName evidence="1">Uncharacterized protein</fullName>
    </submittedName>
</protein>
<evidence type="ECO:0000313" key="1">
    <source>
        <dbReference type="EMBL" id="GAA1625550.1"/>
    </source>
</evidence>
<accession>A0ABN2F1U1</accession>
<gene>
    <name evidence="1" type="ORF">GCM10009733_022840</name>
</gene>
<evidence type="ECO:0000313" key="2">
    <source>
        <dbReference type="Proteomes" id="UP001500064"/>
    </source>
</evidence>
<proteinExistence type="predicted"/>
<reference evidence="1 2" key="1">
    <citation type="journal article" date="2019" name="Int. J. Syst. Evol. Microbiol.">
        <title>The Global Catalogue of Microorganisms (GCM) 10K type strain sequencing project: providing services to taxonomists for standard genome sequencing and annotation.</title>
        <authorList>
            <consortium name="The Broad Institute Genomics Platform"/>
            <consortium name="The Broad Institute Genome Sequencing Center for Infectious Disease"/>
            <person name="Wu L."/>
            <person name="Ma J."/>
        </authorList>
    </citation>
    <scope>NUCLEOTIDE SEQUENCE [LARGE SCALE GENOMIC DNA]</scope>
    <source>
        <strain evidence="1 2">JCM 13929</strain>
    </source>
</reference>
<dbReference type="Gene3D" id="2.160.20.10">
    <property type="entry name" value="Single-stranded right-handed beta-helix, Pectin lyase-like"/>
    <property type="match status" value="1"/>
</dbReference>
<dbReference type="EMBL" id="BAAAMU010000012">
    <property type="protein sequence ID" value="GAA1625550.1"/>
    <property type="molecule type" value="Genomic_DNA"/>
</dbReference>
<organism evidence="1 2">
    <name type="scientific">Nonomuraea maheshkhaliensis</name>
    <dbReference type="NCBI Taxonomy" id="419590"/>
    <lineage>
        <taxon>Bacteria</taxon>
        <taxon>Bacillati</taxon>
        <taxon>Actinomycetota</taxon>
        <taxon>Actinomycetes</taxon>
        <taxon>Streptosporangiales</taxon>
        <taxon>Streptosporangiaceae</taxon>
        <taxon>Nonomuraea</taxon>
    </lineage>
</organism>
<name>A0ABN2F1U1_9ACTN</name>
<dbReference type="InterPro" id="IPR012334">
    <property type="entry name" value="Pectin_lyas_fold"/>
</dbReference>
<comment type="caution">
    <text evidence="1">The sequence shown here is derived from an EMBL/GenBank/DDBJ whole genome shotgun (WGS) entry which is preliminary data.</text>
</comment>
<keyword evidence="2" id="KW-1185">Reference proteome</keyword>
<dbReference type="RefSeq" id="WP_346103851.1">
    <property type="nucleotide sequence ID" value="NZ_BAAAMU010000012.1"/>
</dbReference>